<dbReference type="PROSITE" id="PS51450">
    <property type="entry name" value="LRR"/>
    <property type="match status" value="5"/>
</dbReference>
<dbReference type="GO" id="GO:0007165">
    <property type="term" value="P:signal transduction"/>
    <property type="evidence" value="ECO:0007669"/>
    <property type="project" value="InterPro"/>
</dbReference>
<reference evidence="9" key="2">
    <citation type="submission" date="2020-05" db="UniProtKB">
        <authorList>
            <consortium name="EnsemblMetazoa"/>
        </authorList>
    </citation>
    <scope>IDENTIFICATION</scope>
    <source>
        <strain evidence="9">FAR1</strain>
    </source>
</reference>
<keyword evidence="6" id="KW-0472">Membrane</keyword>
<dbReference type="FunFam" id="3.80.10.10:FF:000198">
    <property type="entry name" value="Blast:Protein toll"/>
    <property type="match status" value="1"/>
</dbReference>
<keyword evidence="4" id="KW-0677">Repeat</keyword>
<keyword evidence="10" id="KW-1185">Reference proteome</keyword>
<dbReference type="SMART" id="SM00255">
    <property type="entry name" value="TIR"/>
    <property type="match status" value="1"/>
</dbReference>
<dbReference type="InterPro" id="IPR001611">
    <property type="entry name" value="Leu-rich_rpt"/>
</dbReference>
<comment type="similarity">
    <text evidence="1">Belongs to the Toll-like receptor family.</text>
</comment>
<dbReference type="PROSITE" id="PS50104">
    <property type="entry name" value="TIR"/>
    <property type="match status" value="1"/>
</dbReference>
<dbReference type="SUPFAM" id="SSF52200">
    <property type="entry name" value="Toll/Interleukin receptor TIR domain"/>
    <property type="match status" value="1"/>
</dbReference>
<feature type="domain" description="TIR" evidence="8">
    <location>
        <begin position="1081"/>
        <end position="1214"/>
    </location>
</feature>
<keyword evidence="6" id="KW-0812">Transmembrane</keyword>
<dbReference type="PRINTS" id="PR00019">
    <property type="entry name" value="LEURICHRPT"/>
</dbReference>
<dbReference type="PANTHER" id="PTHR24369:SF210">
    <property type="entry name" value="CHAOPTIN-RELATED"/>
    <property type="match status" value="1"/>
</dbReference>
<dbReference type="EnsemblMetazoa" id="AFAF006326-RA">
    <property type="protein sequence ID" value="AFAF006326-PA"/>
    <property type="gene ID" value="AFAF006326"/>
</dbReference>
<dbReference type="FunFam" id="3.40.50.10140:FF:000021">
    <property type="entry name" value="Toll receptor 13"/>
    <property type="match status" value="1"/>
</dbReference>
<dbReference type="InterPro" id="IPR000157">
    <property type="entry name" value="TIR_dom"/>
</dbReference>
<dbReference type="EMBL" id="AXCN02001022">
    <property type="status" value="NOT_ANNOTATED_CDS"/>
    <property type="molecule type" value="Genomic_DNA"/>
</dbReference>
<accession>A0A182QAI7</accession>
<organism evidence="9 10">
    <name type="scientific">Anopheles farauti</name>
    <dbReference type="NCBI Taxonomy" id="69004"/>
    <lineage>
        <taxon>Eukaryota</taxon>
        <taxon>Metazoa</taxon>
        <taxon>Ecdysozoa</taxon>
        <taxon>Arthropoda</taxon>
        <taxon>Hexapoda</taxon>
        <taxon>Insecta</taxon>
        <taxon>Pterygota</taxon>
        <taxon>Neoptera</taxon>
        <taxon>Endopterygota</taxon>
        <taxon>Diptera</taxon>
        <taxon>Nematocera</taxon>
        <taxon>Culicoidea</taxon>
        <taxon>Culicidae</taxon>
        <taxon>Anophelinae</taxon>
        <taxon>Anopheles</taxon>
    </lineage>
</organism>
<dbReference type="FunFam" id="3.80.10.10:FF:000418">
    <property type="entry name" value="protein toll"/>
    <property type="match status" value="1"/>
</dbReference>
<feature type="chain" id="PRO_5008132476" description="TIR domain-containing protein" evidence="7">
    <location>
        <begin position="23"/>
        <end position="1475"/>
    </location>
</feature>
<dbReference type="SMART" id="SM00365">
    <property type="entry name" value="LRR_SD22"/>
    <property type="match status" value="5"/>
</dbReference>
<evidence type="ECO:0000256" key="5">
    <source>
        <dbReference type="SAM" id="MobiDB-lite"/>
    </source>
</evidence>
<dbReference type="SUPFAM" id="SSF52058">
    <property type="entry name" value="L domain-like"/>
    <property type="match status" value="4"/>
</dbReference>
<dbReference type="InterPro" id="IPR035897">
    <property type="entry name" value="Toll_tir_struct_dom_sf"/>
</dbReference>
<dbReference type="Pfam" id="PF13855">
    <property type="entry name" value="LRR_8"/>
    <property type="match status" value="5"/>
</dbReference>
<sequence>MSRCELLLPALLLLVSVQVNYSLQYDSAESRYYHPTGVAAASATAGSESGSNLRYDAPDDCKYRILPGNEVDLACNLRTVNSEFDNTNFSVIPAEHTAALTILCNEAIMARSKLLPSSFVHLVRLKALSLEFCKIAKFSSTVVVGLGDLRNFTLRTHNIAWPELSLEIEPDAFGHTRNLEVLDLSTNNIWSLPDHLFCSLSGLRTLNVSSNRLQDVNDLGFREKNAKDEMEAGAEKLASNGTGSVAPPVSCTLDLEELDVSKNHFVLLPAAGFGMLKRLKMLKIHDNEISMVGDKALSGLKELQILDLSSNKLVALPTDLFRDPAQSIQEIYLQNNSISVLSPGLFSKLEQLQALDLSQNQLTSAWVTRDTFAGLIRLVLLNLASNKITKLESEIFSDLYTLQILNLRHNQLEIIAADTFSPMNNLHTLLLSHNKLKYLDAYSLNGLYALSLLSLDNNALTGVHPEAFRNCSSLQDLNLNGNELTQVPLALKDMRLLRTVDLGENSISVIEEPGFRGMNNLYGLRLISNNIENITRKAFKDLPSLQILNVARNKISYIEKGAFEPAVSVQAIRLDGNLLTEIDGLFTSMPNLVWLNISDNKLEHFDYSHIPPHLQWLDLHRNELTELHNRYALDNQLHLQTLDASFNRLTRVTPATIPNSIEFLFLNDNLIVHVDPHCFMHKTNLTRVDLYANQLTSLDIKALRLQPVPEDKQIPEFYIGGNPFVCDCNIDWLQKINHVTSRQYPTINDIETVYCKLMYNRERSYIPLIEAEPKHFLCSYNTHCFALCHCCEFDACDCEMTCPNNCACYHDNSWSTNIVECSAAGYTDIPNNIPMDTTEVYIDGNNLVELSGHSFIGRKNLRVLYANHSNIEAIYNTTFIGLRRLTILHLENNAIRKLYGHEFSALESLRELYLQGNRIAYIEDHTFAELRKLEVLRLDGNRITSFEVWQLSANPYLVEIAMANNLWTCDCGFLNKLRSYLQSNADKIVDANEISCSYNNATSILRDNGTKCTFREGMSSIVHRQEIEDMLPLLLVATCAFVGFFGLIFGIFCYRKELKVWVHSGLCYKSGTFVNEYDKDRLYDAYITYSLQDEHFVSQILTSTLENDIGFRLCLHYRDLNANAYLADTIVEAVESSKRAILVLSKSFLYNEWTRFEFKGAIHEVLKRRRKLIIILYGDLPQRDLDADMRLYLRTNTCIEWDDKKFWQKLRIALPHVKKSNCLNKRSAINIYATAGNDYNTPGRPATLGPSVGSAGTRLDGPQHHSYATIGPNCPRNCDNYDTVSNCKYNTTQHQTHHNERRPNVEFGRKATDGRQHEYAVPSNCLLDTTHETYNTTASCERIAGETFECTSTSSKFSTSSRGSGTESGSHSITSATHHDFQGGPHQHHHHSNRSPNGCPPNLLSTTNFSSYNNHPHHHHNGSTSRSKALGVPVGDGVVSGKSPSDKGNSGSVTLDSRSGGSNFNDRRLPQAMWA</sequence>
<keyword evidence="6" id="KW-1133">Transmembrane helix</keyword>
<evidence type="ECO:0000256" key="4">
    <source>
        <dbReference type="ARBA" id="ARBA00022737"/>
    </source>
</evidence>
<dbReference type="PRINTS" id="PR01537">
    <property type="entry name" value="INTRLKN1R1F"/>
</dbReference>
<feature type="compositionally biased region" description="Low complexity" evidence="5">
    <location>
        <begin position="1351"/>
        <end position="1372"/>
    </location>
</feature>
<dbReference type="Proteomes" id="UP000075886">
    <property type="component" value="Unassembled WGS sequence"/>
</dbReference>
<feature type="transmembrane region" description="Helical" evidence="6">
    <location>
        <begin position="1030"/>
        <end position="1054"/>
    </location>
</feature>
<evidence type="ECO:0000256" key="7">
    <source>
        <dbReference type="SAM" id="SignalP"/>
    </source>
</evidence>
<feature type="compositionally biased region" description="Polar residues" evidence="5">
    <location>
        <begin position="1442"/>
        <end position="1464"/>
    </location>
</feature>
<dbReference type="InterPro" id="IPR050541">
    <property type="entry name" value="LRR_TM_domain-containing"/>
</dbReference>
<evidence type="ECO:0000256" key="2">
    <source>
        <dbReference type="ARBA" id="ARBA00022614"/>
    </source>
</evidence>
<feature type="region of interest" description="Disordered" evidence="5">
    <location>
        <begin position="1351"/>
        <end position="1475"/>
    </location>
</feature>
<evidence type="ECO:0000256" key="1">
    <source>
        <dbReference type="ARBA" id="ARBA00009634"/>
    </source>
</evidence>
<reference evidence="10" key="1">
    <citation type="submission" date="2014-01" db="EMBL/GenBank/DDBJ databases">
        <title>The Genome Sequence of Anopheles farauti FAR1 (V2).</title>
        <authorList>
            <consortium name="The Broad Institute Genomics Platform"/>
            <person name="Neafsey D.E."/>
            <person name="Besansky N."/>
            <person name="Howell P."/>
            <person name="Walton C."/>
            <person name="Young S.K."/>
            <person name="Zeng Q."/>
            <person name="Gargeya S."/>
            <person name="Fitzgerald M."/>
            <person name="Haas B."/>
            <person name="Abouelleil A."/>
            <person name="Allen A.W."/>
            <person name="Alvarado L."/>
            <person name="Arachchi H.M."/>
            <person name="Berlin A.M."/>
            <person name="Chapman S.B."/>
            <person name="Gainer-Dewar J."/>
            <person name="Goldberg J."/>
            <person name="Griggs A."/>
            <person name="Gujja S."/>
            <person name="Hansen M."/>
            <person name="Howarth C."/>
            <person name="Imamovic A."/>
            <person name="Ireland A."/>
            <person name="Larimer J."/>
            <person name="McCowan C."/>
            <person name="Murphy C."/>
            <person name="Pearson M."/>
            <person name="Poon T.W."/>
            <person name="Priest M."/>
            <person name="Roberts A."/>
            <person name="Saif S."/>
            <person name="Shea T."/>
            <person name="Sisk P."/>
            <person name="Sykes S."/>
            <person name="Wortman J."/>
            <person name="Nusbaum C."/>
            <person name="Birren B."/>
        </authorList>
    </citation>
    <scope>NUCLEOTIDE SEQUENCE [LARGE SCALE GENOMIC DNA]</scope>
    <source>
        <strain evidence="10">FAR1</strain>
    </source>
</reference>
<feature type="signal peptide" evidence="7">
    <location>
        <begin position="1"/>
        <end position="22"/>
    </location>
</feature>
<feature type="compositionally biased region" description="Polar residues" evidence="5">
    <location>
        <begin position="1403"/>
        <end position="1412"/>
    </location>
</feature>
<dbReference type="Gene3D" id="3.80.10.10">
    <property type="entry name" value="Ribonuclease Inhibitor"/>
    <property type="match status" value="7"/>
</dbReference>
<dbReference type="Gene3D" id="3.40.50.10140">
    <property type="entry name" value="Toll/interleukin-1 receptor homology (TIR) domain"/>
    <property type="match status" value="1"/>
</dbReference>
<evidence type="ECO:0000313" key="9">
    <source>
        <dbReference type="EnsemblMetazoa" id="AFAF006326-PA"/>
    </source>
</evidence>
<dbReference type="STRING" id="69004.A0A182QAI7"/>
<keyword evidence="3 7" id="KW-0732">Signal</keyword>
<name>A0A182QAI7_9DIPT</name>
<dbReference type="SMART" id="SM00364">
    <property type="entry name" value="LRR_BAC"/>
    <property type="match status" value="7"/>
</dbReference>
<dbReference type="SMART" id="SM00369">
    <property type="entry name" value="LRR_TYP"/>
    <property type="match status" value="23"/>
</dbReference>
<keyword evidence="2" id="KW-0433">Leucine-rich repeat</keyword>
<dbReference type="VEuPathDB" id="VectorBase:AFAF006326"/>
<evidence type="ECO:0000256" key="3">
    <source>
        <dbReference type="ARBA" id="ARBA00022729"/>
    </source>
</evidence>
<evidence type="ECO:0000313" key="10">
    <source>
        <dbReference type="Proteomes" id="UP000075886"/>
    </source>
</evidence>
<proteinExistence type="inferred from homology"/>
<dbReference type="GO" id="GO:0005886">
    <property type="term" value="C:plasma membrane"/>
    <property type="evidence" value="ECO:0007669"/>
    <property type="project" value="TreeGrafter"/>
</dbReference>
<protein>
    <recommendedName>
        <fullName evidence="8">TIR domain-containing protein</fullName>
    </recommendedName>
</protein>
<evidence type="ECO:0000259" key="8">
    <source>
        <dbReference type="PROSITE" id="PS50104"/>
    </source>
</evidence>
<dbReference type="PANTHER" id="PTHR24369">
    <property type="entry name" value="ANTIGEN BSP, PUTATIVE-RELATED"/>
    <property type="match status" value="1"/>
</dbReference>
<dbReference type="InterPro" id="IPR003591">
    <property type="entry name" value="Leu-rich_rpt_typical-subtyp"/>
</dbReference>
<dbReference type="FunFam" id="3.80.10.10:FF:001164">
    <property type="entry name" value="GH01279p"/>
    <property type="match status" value="1"/>
</dbReference>
<evidence type="ECO:0000256" key="6">
    <source>
        <dbReference type="SAM" id="Phobius"/>
    </source>
</evidence>
<dbReference type="Pfam" id="PF01582">
    <property type="entry name" value="TIR"/>
    <property type="match status" value="1"/>
</dbReference>
<dbReference type="InterPro" id="IPR032675">
    <property type="entry name" value="LRR_dom_sf"/>
</dbReference>